<dbReference type="SUPFAM" id="SSF52540">
    <property type="entry name" value="P-loop containing nucleoside triphosphate hydrolases"/>
    <property type="match status" value="1"/>
</dbReference>
<feature type="region of interest" description="Disordered" evidence="4">
    <location>
        <begin position="491"/>
        <end position="550"/>
    </location>
</feature>
<dbReference type="PROSITE" id="PS51720">
    <property type="entry name" value="G_AIG1"/>
    <property type="match status" value="1"/>
</dbReference>
<evidence type="ECO:0000313" key="7">
    <source>
        <dbReference type="Proteomes" id="UP000507470"/>
    </source>
</evidence>
<evidence type="ECO:0000256" key="2">
    <source>
        <dbReference type="ARBA" id="ARBA00022741"/>
    </source>
</evidence>
<dbReference type="PANTHER" id="PTHR10903">
    <property type="entry name" value="GTPASE, IMAP FAMILY MEMBER-RELATED"/>
    <property type="match status" value="1"/>
</dbReference>
<comment type="similarity">
    <text evidence="1">Belongs to the TRAFAC class TrmE-Era-EngA-EngB-Septin-like GTPase superfamily. AIG1/Toc34/Toc159-like paraseptin GTPase family. IAN subfamily.</text>
</comment>
<gene>
    <name evidence="6" type="ORF">MCOR_47988</name>
</gene>
<evidence type="ECO:0000259" key="5">
    <source>
        <dbReference type="PROSITE" id="PS51720"/>
    </source>
</evidence>
<feature type="compositionally biased region" description="Basic and acidic residues" evidence="4">
    <location>
        <begin position="541"/>
        <end position="550"/>
    </location>
</feature>
<dbReference type="AlphaFoldDB" id="A0A6J8E394"/>
<organism evidence="6 7">
    <name type="scientific">Mytilus coruscus</name>
    <name type="common">Sea mussel</name>
    <dbReference type="NCBI Taxonomy" id="42192"/>
    <lineage>
        <taxon>Eukaryota</taxon>
        <taxon>Metazoa</taxon>
        <taxon>Spiralia</taxon>
        <taxon>Lophotrochozoa</taxon>
        <taxon>Mollusca</taxon>
        <taxon>Bivalvia</taxon>
        <taxon>Autobranchia</taxon>
        <taxon>Pteriomorphia</taxon>
        <taxon>Mytilida</taxon>
        <taxon>Mytiloidea</taxon>
        <taxon>Mytilidae</taxon>
        <taxon>Mytilinae</taxon>
        <taxon>Mytilus</taxon>
    </lineage>
</organism>
<accession>A0A6J8E394</accession>
<dbReference type="OrthoDB" id="431287at2759"/>
<keyword evidence="3" id="KW-0342">GTP-binding</keyword>
<dbReference type="Pfam" id="PF04548">
    <property type="entry name" value="AIG1"/>
    <property type="match status" value="1"/>
</dbReference>
<dbReference type="Gene3D" id="3.40.50.300">
    <property type="entry name" value="P-loop containing nucleotide triphosphate hydrolases"/>
    <property type="match status" value="1"/>
</dbReference>
<keyword evidence="7" id="KW-1185">Reference proteome</keyword>
<evidence type="ECO:0000256" key="1">
    <source>
        <dbReference type="ARBA" id="ARBA00008535"/>
    </source>
</evidence>
<dbReference type="FunFam" id="3.40.50.300:FF:000366">
    <property type="entry name" value="GTPase, IMAP family member 2"/>
    <property type="match status" value="1"/>
</dbReference>
<evidence type="ECO:0000256" key="4">
    <source>
        <dbReference type="SAM" id="MobiDB-lite"/>
    </source>
</evidence>
<dbReference type="InterPro" id="IPR027417">
    <property type="entry name" value="P-loop_NTPase"/>
</dbReference>
<evidence type="ECO:0000256" key="3">
    <source>
        <dbReference type="ARBA" id="ARBA00023134"/>
    </source>
</evidence>
<dbReference type="InterPro" id="IPR045058">
    <property type="entry name" value="GIMA/IAN/Toc"/>
</dbReference>
<dbReference type="GO" id="GO:0005525">
    <property type="term" value="F:GTP binding"/>
    <property type="evidence" value="ECO:0007669"/>
    <property type="project" value="UniProtKB-KW"/>
</dbReference>
<feature type="domain" description="AIG1-type G" evidence="5">
    <location>
        <begin position="1"/>
        <end position="199"/>
    </location>
</feature>
<dbReference type="EMBL" id="CACVKT020008397">
    <property type="protein sequence ID" value="CAC5415284.1"/>
    <property type="molecule type" value="Genomic_DNA"/>
</dbReference>
<name>A0A6J8E394_MYTCO</name>
<proteinExistence type="inferred from homology"/>
<keyword evidence="2" id="KW-0547">Nucleotide-binding</keyword>
<reference evidence="6 7" key="1">
    <citation type="submission" date="2020-06" db="EMBL/GenBank/DDBJ databases">
        <authorList>
            <person name="Li R."/>
            <person name="Bekaert M."/>
        </authorList>
    </citation>
    <scope>NUCLEOTIDE SEQUENCE [LARGE SCALE GENOMIC DNA]</scope>
    <source>
        <strain evidence="7">wild</strain>
    </source>
</reference>
<feature type="compositionally biased region" description="Basic and acidic residues" evidence="4">
    <location>
        <begin position="491"/>
        <end position="533"/>
    </location>
</feature>
<evidence type="ECO:0000313" key="6">
    <source>
        <dbReference type="EMBL" id="CAC5415284.1"/>
    </source>
</evidence>
<dbReference type="Proteomes" id="UP000507470">
    <property type="component" value="Unassembled WGS sequence"/>
</dbReference>
<dbReference type="PANTHER" id="PTHR10903:SF184">
    <property type="entry name" value="GTP-BINDING PROTEIN A"/>
    <property type="match status" value="1"/>
</dbReference>
<dbReference type="CDD" id="cd01852">
    <property type="entry name" value="AIG1"/>
    <property type="match status" value="1"/>
</dbReference>
<sequence>MVGKTGSGKSATGNTIMTKANHFLSKLSGGSVTSECKRGECSQAGRKIVVIDTPGLFDTQAPREQISKEIINCVNMSTPGPHVFLLVVQIARFTDEEIETFNRLFDLFGAEMGRFAIITFTKLDDLERGNTTIESYIDEAPKKMKEFLIRCHGRYIAFDNNACEKNKTAKVKSLIQLVDSIVNKNGGKWYTNKMYREAEAALQRKIKLVEEEKALEKKKEIERIQSTFVNQIDSIKQDNKKLAKQVSSKENLQRQIQKDKEKALQEIQRMKEEMKKIDKKRNEELYRIKKQEKEEKEKQANALEEKERQQMQFLRGIQEQQIEMNRKYQEMEQQKELQLSKAAEQHSKIMEAEIQRIVDGNNQKYNELMKALESKDRANEKLQDQMAQQNASMQEIMRERNQRNNELLKQQEENLKRMAVEKKRAEETLRMQLKEQKNAMDAKTKAILQDQMERDKKQREEFEAATLKANEILQAKMEHQNSLMQNLMREREQDFLKQQENQKKSMDAKTEAMLQKQRERDEKQRKEFEELKLQNESMQEQLKKEGCLIS</sequence>
<dbReference type="InterPro" id="IPR006703">
    <property type="entry name" value="G_AIG1"/>
</dbReference>
<protein>
    <recommendedName>
        <fullName evidence="5">AIG1-type G domain-containing protein</fullName>
    </recommendedName>
</protein>